<reference evidence="4" key="1">
    <citation type="submission" date="2022-01" db="EMBL/GenBank/DDBJ databases">
        <title>Genome Sequence Resource for Two Populations of Ditylenchus destructor, the Migratory Endoparasitic Phytonematode.</title>
        <authorList>
            <person name="Zhang H."/>
            <person name="Lin R."/>
            <person name="Xie B."/>
        </authorList>
    </citation>
    <scope>NUCLEOTIDE SEQUENCE</scope>
    <source>
        <strain evidence="4">BazhouSP</strain>
    </source>
</reference>
<dbReference type="AlphaFoldDB" id="A0AAD4R529"/>
<keyword evidence="5" id="KW-1185">Reference proteome</keyword>
<feature type="chain" id="PRO_5042161302" evidence="2">
    <location>
        <begin position="41"/>
        <end position="463"/>
    </location>
</feature>
<dbReference type="InterPro" id="IPR007284">
    <property type="entry name" value="Ground-like_dom"/>
</dbReference>
<dbReference type="PANTHER" id="PTHR31967">
    <property type="entry name" value="GROUNDHOG (HEDGEHOG-LIKE FAMILY)-RELATED"/>
    <property type="match status" value="1"/>
</dbReference>
<dbReference type="Proteomes" id="UP001201812">
    <property type="component" value="Unassembled WGS sequence"/>
</dbReference>
<gene>
    <name evidence="4" type="ORF">DdX_07481</name>
</gene>
<evidence type="ECO:0000256" key="1">
    <source>
        <dbReference type="SAM" id="MobiDB-lite"/>
    </source>
</evidence>
<feature type="region of interest" description="Disordered" evidence="1">
    <location>
        <begin position="208"/>
        <end position="267"/>
    </location>
</feature>
<protein>
    <submittedName>
        <fullName evidence="4">Ground-like domain-containing protein</fullName>
    </submittedName>
</protein>
<sequence length="463" mass="50553">MRAKCHVSPTLLGRQIHRHRSAKFAQFCAISLAILAVVLCEENKPNEKGPIPPPARVIRRFGDREAEKTISSNTSIPVNRLRRQQVGYSAYGRQPPAAPSAPPVTQPEYLPNPSPVSSSSDAFAPSFWPSQGNTQFNTPSPTAPTRHIISANNAHPSAPSSHSSALVNFHPPASQPPHRDTADGPNYPPPNNVIANIVPPRATAYYSTQRPIQRNSTPRPPGSAVTARRGNRGRGRAPNGNRVINNAAKVDGGNTAGGDGEQQQTHTGNAAEGTFSSLAGVQRPSTSNKVQPAPSAEPAHRYYYPPRMPLPLPTCFHNPTGYACCNPMLNDLMVETYTELEAKPRFHTCNINAIATMLQQKAEQRFNTSFETIAAFDDFAQKIHFHGDLVCKVELGGKYMLAYGSIRDVARSLSPTPEDETSGFQANTTPGSRSKRSLQERMLIGPRPELPLNHISRRYTMWI</sequence>
<name>A0AAD4R529_9BILA</name>
<accession>A0AAD4R529</accession>
<proteinExistence type="predicted"/>
<keyword evidence="2" id="KW-0732">Signal</keyword>
<dbReference type="Pfam" id="PF04155">
    <property type="entry name" value="Ground-like"/>
    <property type="match status" value="1"/>
</dbReference>
<feature type="region of interest" description="Disordered" evidence="1">
    <location>
        <begin position="91"/>
        <end position="195"/>
    </location>
</feature>
<evidence type="ECO:0000313" key="4">
    <source>
        <dbReference type="EMBL" id="KAI1716430.1"/>
    </source>
</evidence>
<dbReference type="PANTHER" id="PTHR31967:SF14">
    <property type="entry name" value="GROUND-LIKE DOMAIN-CONTAINING PROTEIN"/>
    <property type="match status" value="1"/>
</dbReference>
<feature type="region of interest" description="Disordered" evidence="1">
    <location>
        <begin position="412"/>
        <end position="443"/>
    </location>
</feature>
<evidence type="ECO:0000256" key="2">
    <source>
        <dbReference type="SAM" id="SignalP"/>
    </source>
</evidence>
<feature type="compositionally biased region" description="Polar residues" evidence="1">
    <location>
        <begin position="422"/>
        <end position="432"/>
    </location>
</feature>
<comment type="caution">
    <text evidence="4">The sequence shown here is derived from an EMBL/GenBank/DDBJ whole genome shotgun (WGS) entry which is preliminary data.</text>
</comment>
<feature type="signal peptide" evidence="2">
    <location>
        <begin position="1"/>
        <end position="40"/>
    </location>
</feature>
<feature type="compositionally biased region" description="Polar residues" evidence="1">
    <location>
        <begin position="208"/>
        <end position="217"/>
    </location>
</feature>
<evidence type="ECO:0000259" key="3">
    <source>
        <dbReference type="Pfam" id="PF04155"/>
    </source>
</evidence>
<dbReference type="EMBL" id="JAKKPZ010000010">
    <property type="protein sequence ID" value="KAI1716430.1"/>
    <property type="molecule type" value="Genomic_DNA"/>
</dbReference>
<evidence type="ECO:0000313" key="5">
    <source>
        <dbReference type="Proteomes" id="UP001201812"/>
    </source>
</evidence>
<organism evidence="4 5">
    <name type="scientific">Ditylenchus destructor</name>
    <dbReference type="NCBI Taxonomy" id="166010"/>
    <lineage>
        <taxon>Eukaryota</taxon>
        <taxon>Metazoa</taxon>
        <taxon>Ecdysozoa</taxon>
        <taxon>Nematoda</taxon>
        <taxon>Chromadorea</taxon>
        <taxon>Rhabditida</taxon>
        <taxon>Tylenchina</taxon>
        <taxon>Tylenchomorpha</taxon>
        <taxon>Sphaerularioidea</taxon>
        <taxon>Anguinidae</taxon>
        <taxon>Anguininae</taxon>
        <taxon>Ditylenchus</taxon>
    </lineage>
</organism>
<feature type="compositionally biased region" description="Low complexity" evidence="1">
    <location>
        <begin position="150"/>
        <end position="165"/>
    </location>
</feature>
<feature type="compositionally biased region" description="Pro residues" evidence="1">
    <location>
        <begin position="96"/>
        <end position="114"/>
    </location>
</feature>
<feature type="compositionally biased region" description="Polar residues" evidence="1">
    <location>
        <begin position="128"/>
        <end position="140"/>
    </location>
</feature>
<feature type="domain" description="Ground-like" evidence="3">
    <location>
        <begin position="321"/>
        <end position="403"/>
    </location>
</feature>